<proteinExistence type="evidence at transcript level"/>
<keyword evidence="1" id="KW-0132">Cell division</keyword>
<evidence type="ECO:0000313" key="9">
    <source>
        <dbReference type="EMBL" id="CAB3265977.1"/>
    </source>
</evidence>
<dbReference type="Pfam" id="PF00735">
    <property type="entry name" value="Septin"/>
    <property type="match status" value="1"/>
</dbReference>
<dbReference type="PANTHER" id="PTHR18884">
    <property type="entry name" value="SEPTIN"/>
    <property type="match status" value="1"/>
</dbReference>
<dbReference type="AlphaFoldDB" id="A0A6F9DRA1"/>
<dbReference type="InterPro" id="IPR027417">
    <property type="entry name" value="P-loop_NTPase"/>
</dbReference>
<evidence type="ECO:0000256" key="4">
    <source>
        <dbReference type="ARBA" id="ARBA00023306"/>
    </source>
</evidence>
<feature type="compositionally biased region" description="Polar residues" evidence="7">
    <location>
        <begin position="363"/>
        <end position="373"/>
    </location>
</feature>
<accession>A0A6F9DRA1</accession>
<dbReference type="GO" id="GO:0032161">
    <property type="term" value="C:cleavage apparatus septin structure"/>
    <property type="evidence" value="ECO:0007669"/>
    <property type="project" value="UniProtKB-ARBA"/>
</dbReference>
<feature type="compositionally biased region" description="Polar residues" evidence="7">
    <location>
        <begin position="315"/>
        <end position="328"/>
    </location>
</feature>
<dbReference type="GO" id="GO:0051301">
    <property type="term" value="P:cell division"/>
    <property type="evidence" value="ECO:0007669"/>
    <property type="project" value="UniProtKB-KW"/>
</dbReference>
<gene>
    <name evidence="9" type="primary">Sept3</name>
</gene>
<evidence type="ECO:0000256" key="3">
    <source>
        <dbReference type="ARBA" id="ARBA00023134"/>
    </source>
</evidence>
<keyword evidence="4" id="KW-0131">Cell cycle</keyword>
<dbReference type="PIRSF" id="PIRSF006698">
    <property type="entry name" value="Septin"/>
    <property type="match status" value="1"/>
</dbReference>
<name>A0A6F9DRA1_9ASCI</name>
<organism evidence="9">
    <name type="scientific">Phallusia mammillata</name>
    <dbReference type="NCBI Taxonomy" id="59560"/>
    <lineage>
        <taxon>Eukaryota</taxon>
        <taxon>Metazoa</taxon>
        <taxon>Chordata</taxon>
        <taxon>Tunicata</taxon>
        <taxon>Ascidiacea</taxon>
        <taxon>Phlebobranchia</taxon>
        <taxon>Ascidiidae</taxon>
        <taxon>Phallusia</taxon>
    </lineage>
</organism>
<feature type="domain" description="Septin-type G" evidence="8">
    <location>
        <begin position="25"/>
        <end position="298"/>
    </location>
</feature>
<dbReference type="InterPro" id="IPR016491">
    <property type="entry name" value="Septin"/>
</dbReference>
<keyword evidence="3 6" id="KW-0342">GTP-binding</keyword>
<dbReference type="GO" id="GO:0005525">
    <property type="term" value="F:GTP binding"/>
    <property type="evidence" value="ECO:0007669"/>
    <property type="project" value="UniProtKB-UniRule"/>
</dbReference>
<evidence type="ECO:0000256" key="7">
    <source>
        <dbReference type="SAM" id="MobiDB-lite"/>
    </source>
</evidence>
<evidence type="ECO:0000259" key="8">
    <source>
        <dbReference type="PROSITE" id="PS51719"/>
    </source>
</evidence>
<dbReference type="Gene3D" id="3.40.50.300">
    <property type="entry name" value="P-loop containing nucleotide triphosphate hydrolases"/>
    <property type="match status" value="1"/>
</dbReference>
<evidence type="ECO:0000256" key="1">
    <source>
        <dbReference type="ARBA" id="ARBA00022618"/>
    </source>
</evidence>
<dbReference type="GO" id="GO:0007010">
    <property type="term" value="P:cytoskeleton organization"/>
    <property type="evidence" value="ECO:0007669"/>
    <property type="project" value="UniProtKB-ARBA"/>
</dbReference>
<evidence type="ECO:0000256" key="2">
    <source>
        <dbReference type="ARBA" id="ARBA00022741"/>
    </source>
</evidence>
<evidence type="ECO:0000256" key="6">
    <source>
        <dbReference type="RuleBase" id="RU004560"/>
    </source>
</evidence>
<protein>
    <recommendedName>
        <fullName evidence="5">Septin</fullName>
    </recommendedName>
</protein>
<dbReference type="EMBL" id="LR790115">
    <property type="protein sequence ID" value="CAB3265977.1"/>
    <property type="molecule type" value="mRNA"/>
</dbReference>
<feature type="region of interest" description="Disordered" evidence="7">
    <location>
        <begin position="304"/>
        <end position="373"/>
    </location>
</feature>
<dbReference type="FunFam" id="3.40.50.300:FF:000260">
    <property type="entry name" value="Cell division control 10"/>
    <property type="match status" value="1"/>
</dbReference>
<dbReference type="SUPFAM" id="SSF52540">
    <property type="entry name" value="P-loop containing nucleoside triphosphate hydrolases"/>
    <property type="match status" value="1"/>
</dbReference>
<dbReference type="InterPro" id="IPR030379">
    <property type="entry name" value="G_SEPTIN_dom"/>
</dbReference>
<sequence>MKTHLEGYVGIDTLTEQIRKKALRQGFEFNVMVVGGAGLGKSTLVNTLFKSKVSRRVCHPEEEYKTPKTIEIKSISHVIEEKGIRLQLTITDTPGFGDHVDNSKCWQPIMRHINDQYEKYLNEEISIKRRKRIPDTRVHCCIYFIPPSGHSLRPVDIEVMKRLVQVANVIPVIAKSDSLTEEEREAFKQRIQKDLEANEIRVYPTVDNADNDEDELGNNAKIKERIPFAVVGSTSQHQVAGKSVLGRKTRWGIVEVENEAHCEFIHLRNMIIRTHLQDLKEVTAQVHYELYRHKRLETLKKLPLDSVGSAPPSPNDANNITATKTPVPNNNNNKQHANNNGSPLKPSPKTPTVVKPIDAGNHVGQQALSESQI</sequence>
<comment type="similarity">
    <text evidence="5 6">Belongs to the TRAFAC class TrmE-Era-EngA-EngB-Septin-like GTPase superfamily. Septin GTPase family.</text>
</comment>
<feature type="compositionally biased region" description="Low complexity" evidence="7">
    <location>
        <begin position="329"/>
        <end position="344"/>
    </location>
</feature>
<dbReference type="PROSITE" id="PS51719">
    <property type="entry name" value="G_SEPTIN"/>
    <property type="match status" value="1"/>
</dbReference>
<keyword evidence="2 6" id="KW-0547">Nucleotide-binding</keyword>
<dbReference type="CDD" id="cd01850">
    <property type="entry name" value="CDC_Septin"/>
    <property type="match status" value="1"/>
</dbReference>
<reference evidence="9" key="1">
    <citation type="submission" date="2020-04" db="EMBL/GenBank/DDBJ databases">
        <authorList>
            <person name="Neveu A P."/>
        </authorList>
    </citation>
    <scope>NUCLEOTIDE SEQUENCE</scope>
    <source>
        <tissue evidence="9">Whole embryo</tissue>
    </source>
</reference>
<evidence type="ECO:0000256" key="5">
    <source>
        <dbReference type="PIRNR" id="PIRNR006698"/>
    </source>
</evidence>